<dbReference type="AlphaFoldDB" id="A0AAV8YL59"/>
<dbReference type="Proteomes" id="UP001162162">
    <property type="component" value="Unassembled WGS sequence"/>
</dbReference>
<reference evidence="1" key="1">
    <citation type="journal article" date="2023" name="Insect Mol. Biol.">
        <title>Genome sequencing provides insights into the evolution of gene families encoding plant cell wall-degrading enzymes in longhorned beetles.</title>
        <authorList>
            <person name="Shin N.R."/>
            <person name="Okamura Y."/>
            <person name="Kirsch R."/>
            <person name="Pauchet Y."/>
        </authorList>
    </citation>
    <scope>NUCLEOTIDE SEQUENCE</scope>
    <source>
        <strain evidence="1">AMC_N1</strain>
    </source>
</reference>
<proteinExistence type="predicted"/>
<dbReference type="EMBL" id="JAPWTK010000087">
    <property type="protein sequence ID" value="KAJ8951288.1"/>
    <property type="molecule type" value="Genomic_DNA"/>
</dbReference>
<sequence length="61" mass="7263">MQKDYWSWQSSVNDMTDYEYDPPADQRSWNVPLGDIEHEQSNTMGMEKEMSTAINQITRYI</sequence>
<gene>
    <name evidence="1" type="ORF">NQ318_008191</name>
</gene>
<protein>
    <submittedName>
        <fullName evidence="1">Uncharacterized protein</fullName>
    </submittedName>
</protein>
<keyword evidence="2" id="KW-1185">Reference proteome</keyword>
<evidence type="ECO:0000313" key="1">
    <source>
        <dbReference type="EMBL" id="KAJ8951288.1"/>
    </source>
</evidence>
<comment type="caution">
    <text evidence="1">The sequence shown here is derived from an EMBL/GenBank/DDBJ whole genome shotgun (WGS) entry which is preliminary data.</text>
</comment>
<accession>A0AAV8YL59</accession>
<name>A0AAV8YL59_9CUCU</name>
<evidence type="ECO:0000313" key="2">
    <source>
        <dbReference type="Proteomes" id="UP001162162"/>
    </source>
</evidence>
<organism evidence="1 2">
    <name type="scientific">Aromia moschata</name>
    <dbReference type="NCBI Taxonomy" id="1265417"/>
    <lineage>
        <taxon>Eukaryota</taxon>
        <taxon>Metazoa</taxon>
        <taxon>Ecdysozoa</taxon>
        <taxon>Arthropoda</taxon>
        <taxon>Hexapoda</taxon>
        <taxon>Insecta</taxon>
        <taxon>Pterygota</taxon>
        <taxon>Neoptera</taxon>
        <taxon>Endopterygota</taxon>
        <taxon>Coleoptera</taxon>
        <taxon>Polyphaga</taxon>
        <taxon>Cucujiformia</taxon>
        <taxon>Chrysomeloidea</taxon>
        <taxon>Cerambycidae</taxon>
        <taxon>Cerambycinae</taxon>
        <taxon>Callichromatini</taxon>
        <taxon>Aromia</taxon>
    </lineage>
</organism>